<proteinExistence type="predicted"/>
<evidence type="ECO:0000313" key="2">
    <source>
        <dbReference type="Proteomes" id="UP000297385"/>
    </source>
</evidence>
<evidence type="ECO:0000313" key="1">
    <source>
        <dbReference type="EMBL" id="TFE40025.1"/>
    </source>
</evidence>
<organism evidence="1 2">
    <name type="scientific">Paraburkholderia dipogonis</name>
    <dbReference type="NCBI Taxonomy" id="1211383"/>
    <lineage>
        <taxon>Bacteria</taxon>
        <taxon>Pseudomonadati</taxon>
        <taxon>Pseudomonadota</taxon>
        <taxon>Betaproteobacteria</taxon>
        <taxon>Burkholderiales</taxon>
        <taxon>Burkholderiaceae</taxon>
        <taxon>Paraburkholderia</taxon>
    </lineage>
</organism>
<reference evidence="1 2" key="1">
    <citation type="submission" date="2019-03" db="EMBL/GenBank/DDBJ databases">
        <title>Complete Genome Sequence of Paraburkholderia dipogonis ICMP 19430T, a Nitrogen-fixing Symbiont of the South African Invasive Legume Dipogon lignosus in New Zealand.</title>
        <authorList>
            <person name="De Meyer S.E."/>
        </authorList>
    </citation>
    <scope>NUCLEOTIDE SEQUENCE [LARGE SCALE GENOMIC DNA]</scope>
    <source>
        <strain evidence="1 2">ICMP 19430</strain>
    </source>
</reference>
<dbReference type="GeneID" id="97303114"/>
<accession>A0A4Y8MRQ9</accession>
<protein>
    <submittedName>
        <fullName evidence="1">Uncharacterized protein</fullName>
    </submittedName>
</protein>
<name>A0A4Y8MRQ9_9BURK</name>
<sequence length="105" mass="11544">MDARVRSKVDHPMPEMAAFMANMRDAFGDACVDDAVRRGKADEPTFYVCENGRTIGTASPTQENVWRVNADIRDRHNCPGSDGGCVGQGVGCTEWLQRHAGKENM</sequence>
<dbReference type="RefSeq" id="WP_134461466.1">
    <property type="nucleotide sequence ID" value="NZ_JBHMFL010000169.1"/>
</dbReference>
<dbReference type="Proteomes" id="UP000297385">
    <property type="component" value="Unassembled WGS sequence"/>
</dbReference>
<dbReference type="AlphaFoldDB" id="A0A4Y8MRQ9"/>
<gene>
    <name evidence="1" type="ORF">E2553_24885</name>
</gene>
<dbReference type="EMBL" id="SNVI01000002">
    <property type="protein sequence ID" value="TFE40025.1"/>
    <property type="molecule type" value="Genomic_DNA"/>
</dbReference>
<comment type="caution">
    <text evidence="1">The sequence shown here is derived from an EMBL/GenBank/DDBJ whole genome shotgun (WGS) entry which is preliminary data.</text>
</comment>